<accession>A0ABP0MVC7</accession>
<reference evidence="2 3" key="1">
    <citation type="submission" date="2024-02" db="EMBL/GenBank/DDBJ databases">
        <authorList>
            <person name="Chen Y."/>
            <person name="Shah S."/>
            <person name="Dougan E. K."/>
            <person name="Thang M."/>
            <person name="Chan C."/>
        </authorList>
    </citation>
    <scope>NUCLEOTIDE SEQUENCE [LARGE SCALE GENOMIC DNA]</scope>
</reference>
<name>A0ABP0MVC7_9DINO</name>
<keyword evidence="3" id="KW-1185">Reference proteome</keyword>
<protein>
    <submittedName>
        <fullName evidence="2">Uncharacterized protein</fullName>
    </submittedName>
</protein>
<dbReference type="Proteomes" id="UP001642484">
    <property type="component" value="Unassembled WGS sequence"/>
</dbReference>
<sequence length="231" mass="25146">MTRVPVIDWDQLKRQKVHPSFSLPSSYHAVRAHVPASSIQEVCEKHPHEEFKHLCYREALVVPLLNPKNTNLDNQVYRAHVERPRRCLNNTGSFTLASEDHAAPAASAPPVAVSHVPVPSSMPPAGRSAQVALDHTAAVEALFEAATRSSLSSGWSGLSWSSRLPQGGAGAVHLMPPDVESVATTDCLEQALLKPQGSPRRGRLQSSAARTRARFQQLAEAELKLRSKPRA</sequence>
<gene>
    <name evidence="2" type="ORF">CCMP2556_LOCUS27579</name>
</gene>
<dbReference type="EMBL" id="CAXAMN010020001">
    <property type="protein sequence ID" value="CAK9055456.1"/>
    <property type="molecule type" value="Genomic_DNA"/>
</dbReference>
<organism evidence="2 3">
    <name type="scientific">Durusdinium trenchii</name>
    <dbReference type="NCBI Taxonomy" id="1381693"/>
    <lineage>
        <taxon>Eukaryota</taxon>
        <taxon>Sar</taxon>
        <taxon>Alveolata</taxon>
        <taxon>Dinophyceae</taxon>
        <taxon>Suessiales</taxon>
        <taxon>Symbiodiniaceae</taxon>
        <taxon>Durusdinium</taxon>
    </lineage>
</organism>
<comment type="caution">
    <text evidence="2">The sequence shown here is derived from an EMBL/GenBank/DDBJ whole genome shotgun (WGS) entry which is preliminary data.</text>
</comment>
<evidence type="ECO:0000313" key="3">
    <source>
        <dbReference type="Proteomes" id="UP001642484"/>
    </source>
</evidence>
<evidence type="ECO:0000313" key="2">
    <source>
        <dbReference type="EMBL" id="CAK9055456.1"/>
    </source>
</evidence>
<proteinExistence type="predicted"/>
<evidence type="ECO:0000256" key="1">
    <source>
        <dbReference type="SAM" id="MobiDB-lite"/>
    </source>
</evidence>
<feature type="region of interest" description="Disordered" evidence="1">
    <location>
        <begin position="193"/>
        <end position="212"/>
    </location>
</feature>